<keyword evidence="3" id="KW-0238">DNA-binding</keyword>
<evidence type="ECO:0000313" key="8">
    <source>
        <dbReference type="Proteomes" id="UP000070093"/>
    </source>
</evidence>
<dbReference type="InterPro" id="IPR050239">
    <property type="entry name" value="Sigma-70_RNA_pol_init_factors"/>
</dbReference>
<evidence type="ECO:0000256" key="3">
    <source>
        <dbReference type="ARBA" id="ARBA00023125"/>
    </source>
</evidence>
<dbReference type="AlphaFoldDB" id="A0A137SYM8"/>
<dbReference type="PATRIC" id="fig|28125.4.peg.956"/>
<keyword evidence="2" id="KW-0731">Sigma factor</keyword>
<keyword evidence="1" id="KW-0805">Transcription regulation</keyword>
<feature type="domain" description="RNA polymerase sigma-70 region 4" evidence="6">
    <location>
        <begin position="177"/>
        <end position="223"/>
    </location>
</feature>
<evidence type="ECO:0000256" key="1">
    <source>
        <dbReference type="ARBA" id="ARBA00023015"/>
    </source>
</evidence>
<dbReference type="eggNOG" id="COG0568">
    <property type="taxonomic scope" value="Bacteria"/>
</dbReference>
<dbReference type="InterPro" id="IPR013324">
    <property type="entry name" value="RNA_pol_sigma_r3/r4-like"/>
</dbReference>
<dbReference type="Pfam" id="PF04542">
    <property type="entry name" value="Sigma70_r2"/>
    <property type="match status" value="1"/>
</dbReference>
<dbReference type="GO" id="GO:0003677">
    <property type="term" value="F:DNA binding"/>
    <property type="evidence" value="ECO:0007669"/>
    <property type="project" value="UniProtKB-KW"/>
</dbReference>
<dbReference type="Gene3D" id="1.10.10.10">
    <property type="entry name" value="Winged helix-like DNA-binding domain superfamily/Winged helix DNA-binding domain"/>
    <property type="match status" value="1"/>
</dbReference>
<keyword evidence="4" id="KW-0804">Transcription</keyword>
<dbReference type="EMBL" id="LTAG01000040">
    <property type="protein sequence ID" value="KXO17561.1"/>
    <property type="molecule type" value="Genomic_DNA"/>
</dbReference>
<organism evidence="7 8">
    <name type="scientific">Prevotella bivia</name>
    <dbReference type="NCBI Taxonomy" id="28125"/>
    <lineage>
        <taxon>Bacteria</taxon>
        <taxon>Pseudomonadati</taxon>
        <taxon>Bacteroidota</taxon>
        <taxon>Bacteroidia</taxon>
        <taxon>Bacteroidales</taxon>
        <taxon>Prevotellaceae</taxon>
        <taxon>Prevotella</taxon>
    </lineage>
</organism>
<evidence type="ECO:0000256" key="4">
    <source>
        <dbReference type="ARBA" id="ARBA00023163"/>
    </source>
</evidence>
<dbReference type="InterPro" id="IPR036388">
    <property type="entry name" value="WH-like_DNA-bd_sf"/>
</dbReference>
<evidence type="ECO:0000259" key="5">
    <source>
        <dbReference type="Pfam" id="PF04542"/>
    </source>
</evidence>
<dbReference type="InterPro" id="IPR014284">
    <property type="entry name" value="RNA_pol_sigma-70_dom"/>
</dbReference>
<gene>
    <name evidence="7" type="ORF">HMPREF3202_00969</name>
</gene>
<dbReference type="STRING" id="28125.HMPREF3202_00969"/>
<feature type="domain" description="RNA polymerase sigma-70 region 2" evidence="5">
    <location>
        <begin position="42"/>
        <end position="108"/>
    </location>
</feature>
<dbReference type="InterPro" id="IPR007627">
    <property type="entry name" value="RNA_pol_sigma70_r2"/>
</dbReference>
<protein>
    <submittedName>
        <fullName evidence="7">Sigma-70 region 2</fullName>
    </submittedName>
</protein>
<dbReference type="InterPro" id="IPR013325">
    <property type="entry name" value="RNA_pol_sigma_r2"/>
</dbReference>
<dbReference type="SUPFAM" id="SSF88659">
    <property type="entry name" value="Sigma3 and sigma4 domains of RNA polymerase sigma factors"/>
    <property type="match status" value="1"/>
</dbReference>
<proteinExistence type="predicted"/>
<evidence type="ECO:0000256" key="2">
    <source>
        <dbReference type="ARBA" id="ARBA00023082"/>
    </source>
</evidence>
<evidence type="ECO:0000259" key="6">
    <source>
        <dbReference type="Pfam" id="PF04545"/>
    </source>
</evidence>
<dbReference type="InterPro" id="IPR000943">
    <property type="entry name" value="RNA_pol_sigma70"/>
</dbReference>
<dbReference type="PANTHER" id="PTHR30603">
    <property type="entry name" value="RNA POLYMERASE SIGMA FACTOR RPO"/>
    <property type="match status" value="1"/>
</dbReference>
<evidence type="ECO:0000313" key="7">
    <source>
        <dbReference type="EMBL" id="KXO17561.1"/>
    </source>
</evidence>
<comment type="caution">
    <text evidence="7">The sequence shown here is derived from an EMBL/GenBank/DDBJ whole genome shotgun (WGS) entry which is preliminary data.</text>
</comment>
<dbReference type="PRINTS" id="PR00046">
    <property type="entry name" value="SIGMA70FCT"/>
</dbReference>
<accession>A0A137SYM8</accession>
<dbReference type="RefSeq" id="WP_036862368.1">
    <property type="nucleotide sequence ID" value="NZ_JASORG020000002.1"/>
</dbReference>
<dbReference type="PIRSF" id="PIRSF000770">
    <property type="entry name" value="RNA_pol_sigma-SigE/K"/>
    <property type="match status" value="1"/>
</dbReference>
<dbReference type="Pfam" id="PF04545">
    <property type="entry name" value="Sigma70_r4"/>
    <property type="match status" value="1"/>
</dbReference>
<name>A0A137SYM8_9BACT</name>
<dbReference type="InterPro" id="IPR007630">
    <property type="entry name" value="RNA_pol_sigma70_r4"/>
</dbReference>
<reference evidence="7 8" key="1">
    <citation type="submission" date="2016-02" db="EMBL/GenBank/DDBJ databases">
        <authorList>
            <person name="Wen L."/>
            <person name="He K."/>
            <person name="Yang H."/>
        </authorList>
    </citation>
    <scope>NUCLEOTIDE SEQUENCE [LARGE SCALE GENOMIC DNA]</scope>
    <source>
        <strain evidence="7 8">GED7880</strain>
    </source>
</reference>
<dbReference type="SUPFAM" id="SSF88946">
    <property type="entry name" value="Sigma2 domain of RNA polymerase sigma factors"/>
    <property type="match status" value="1"/>
</dbReference>
<dbReference type="PANTHER" id="PTHR30603:SF47">
    <property type="entry name" value="RNA POLYMERASE SIGMA FACTOR SIGD, CHLOROPLASTIC"/>
    <property type="match status" value="1"/>
</dbReference>
<dbReference type="GO" id="GO:0016987">
    <property type="term" value="F:sigma factor activity"/>
    <property type="evidence" value="ECO:0007669"/>
    <property type="project" value="UniProtKB-KW"/>
</dbReference>
<sequence length="228" mass="25765">MAVNKKYIENIIGETILTNEEERQLADRIKVGDAKALEKLTKANLTFVVSIAHQYKEQGLDENDLISEGNIGMMYAAQKFDGTKGVRFVNFAASYIRKAMEDAIKEQTALYKVPKNEKNRFEQKRAKAISLDQPVPVGSNNNFTLQNVIVNGDTANTDDVVTTNMLNTALKQSMKFLNERETAVITQLYGLDGVHFTMAEVAETLGLKRERIRQIRNTALRKLHRNLK</sequence>
<dbReference type="GO" id="GO:0006352">
    <property type="term" value="P:DNA-templated transcription initiation"/>
    <property type="evidence" value="ECO:0007669"/>
    <property type="project" value="InterPro"/>
</dbReference>
<dbReference type="NCBIfam" id="TIGR02937">
    <property type="entry name" value="sigma70-ECF"/>
    <property type="match status" value="1"/>
</dbReference>
<dbReference type="Proteomes" id="UP000070093">
    <property type="component" value="Unassembled WGS sequence"/>
</dbReference>
<dbReference type="Gene3D" id="1.20.120.1810">
    <property type="match status" value="1"/>
</dbReference>